<feature type="compositionally biased region" description="Basic residues" evidence="8">
    <location>
        <begin position="728"/>
        <end position="737"/>
    </location>
</feature>
<evidence type="ECO:0000256" key="7">
    <source>
        <dbReference type="PIRNR" id="PIRNR037092"/>
    </source>
</evidence>
<name>A0A8K0JFJ5_9TREE</name>
<comment type="subunit">
    <text evidence="7">Adaptor protein complex 3 (AP-3) is a heterotetramer.</text>
</comment>
<evidence type="ECO:0000256" key="4">
    <source>
        <dbReference type="ARBA" id="ARBA00022737"/>
    </source>
</evidence>
<evidence type="ECO:0000256" key="3">
    <source>
        <dbReference type="ARBA" id="ARBA00022448"/>
    </source>
</evidence>
<dbReference type="InterPro" id="IPR016024">
    <property type="entry name" value="ARM-type_fold"/>
</dbReference>
<comment type="function">
    <text evidence="7">Part of the AP-3 complex, an adaptor-related complex which is not clathrin-associated. The complex is associated with the Golgi region as well as more peripheral structures. It facilitates the budding of vesicles from the Golgi membrane.</text>
</comment>
<dbReference type="EMBL" id="JABELV010000181">
    <property type="protein sequence ID" value="KAG7528474.1"/>
    <property type="molecule type" value="Genomic_DNA"/>
</dbReference>
<dbReference type="PIRSF" id="PIRSF037092">
    <property type="entry name" value="AP3_complex_delta"/>
    <property type="match status" value="1"/>
</dbReference>
<feature type="region of interest" description="Disordered" evidence="8">
    <location>
        <begin position="721"/>
        <end position="772"/>
    </location>
</feature>
<evidence type="ECO:0000313" key="11">
    <source>
        <dbReference type="Proteomes" id="UP000812966"/>
    </source>
</evidence>
<dbReference type="SMART" id="SM01354">
    <property type="entry name" value="BLVR"/>
    <property type="match status" value="1"/>
</dbReference>
<dbReference type="GO" id="GO:0005794">
    <property type="term" value="C:Golgi apparatus"/>
    <property type="evidence" value="ECO:0007669"/>
    <property type="project" value="UniProtKB-SubCell"/>
</dbReference>
<dbReference type="InterPro" id="IPR002553">
    <property type="entry name" value="Clathrin/coatomer_adapt-like_N"/>
</dbReference>
<keyword evidence="7" id="KW-0333">Golgi apparatus</keyword>
<dbReference type="PANTHER" id="PTHR22781">
    <property type="entry name" value="DELTA ADAPTIN-RELATED"/>
    <property type="match status" value="1"/>
</dbReference>
<comment type="caution">
    <text evidence="10">The sequence shown here is derived from an EMBL/GenBank/DDBJ whole genome shotgun (WGS) entry which is preliminary data.</text>
</comment>
<dbReference type="Proteomes" id="UP000812966">
    <property type="component" value="Unassembled WGS sequence"/>
</dbReference>
<keyword evidence="11" id="KW-1185">Reference proteome</keyword>
<dbReference type="Gene3D" id="1.25.10.10">
    <property type="entry name" value="Leucine-rich Repeat Variant"/>
    <property type="match status" value="1"/>
</dbReference>
<feature type="domain" description="AP-3 complex subunit delta" evidence="9">
    <location>
        <begin position="745"/>
        <end position="871"/>
    </location>
</feature>
<dbReference type="OrthoDB" id="10264595at2759"/>
<protein>
    <recommendedName>
        <fullName evidence="7">AP-3 complex subunit delta</fullName>
    </recommendedName>
</protein>
<keyword evidence="5 7" id="KW-0653">Protein transport</keyword>
<evidence type="ECO:0000256" key="2">
    <source>
        <dbReference type="ARBA" id="ARBA00006613"/>
    </source>
</evidence>
<dbReference type="PANTHER" id="PTHR22781:SF12">
    <property type="entry name" value="AP-3 COMPLEX SUBUNIT DELTA-1"/>
    <property type="match status" value="1"/>
</dbReference>
<evidence type="ECO:0000256" key="1">
    <source>
        <dbReference type="ARBA" id="ARBA00004308"/>
    </source>
</evidence>
<keyword evidence="6" id="KW-0472">Membrane</keyword>
<dbReference type="InterPro" id="IPR010474">
    <property type="entry name" value="AP3D_dom_metazoa"/>
</dbReference>
<evidence type="ECO:0000259" key="9">
    <source>
        <dbReference type="SMART" id="SM01354"/>
    </source>
</evidence>
<gene>
    <name evidence="10" type="ORF">FFLO_06128</name>
</gene>
<dbReference type="GO" id="GO:0010008">
    <property type="term" value="C:endosome membrane"/>
    <property type="evidence" value="ECO:0007669"/>
    <property type="project" value="TreeGrafter"/>
</dbReference>
<feature type="region of interest" description="Disordered" evidence="8">
    <location>
        <begin position="915"/>
        <end position="936"/>
    </location>
</feature>
<feature type="compositionally biased region" description="Acidic residues" evidence="8">
    <location>
        <begin position="925"/>
        <end position="936"/>
    </location>
</feature>
<dbReference type="GO" id="GO:0006896">
    <property type="term" value="P:Golgi to vacuole transport"/>
    <property type="evidence" value="ECO:0007669"/>
    <property type="project" value="TreeGrafter"/>
</dbReference>
<dbReference type="GO" id="GO:0030123">
    <property type="term" value="C:AP-3 adaptor complex"/>
    <property type="evidence" value="ECO:0007669"/>
    <property type="project" value="InterPro"/>
</dbReference>
<evidence type="ECO:0000313" key="10">
    <source>
        <dbReference type="EMBL" id="KAG7528474.1"/>
    </source>
</evidence>
<reference evidence="10" key="1">
    <citation type="submission" date="2020-04" db="EMBL/GenBank/DDBJ databases">
        <title>Analysis of mating type loci in Filobasidium floriforme.</title>
        <authorList>
            <person name="Nowrousian M."/>
        </authorList>
    </citation>
    <scope>NUCLEOTIDE SEQUENCE</scope>
    <source>
        <strain evidence="10">CBS 6242</strain>
    </source>
</reference>
<dbReference type="SUPFAM" id="SSF48371">
    <property type="entry name" value="ARM repeat"/>
    <property type="match status" value="1"/>
</dbReference>
<dbReference type="GO" id="GO:0006623">
    <property type="term" value="P:protein targeting to vacuole"/>
    <property type="evidence" value="ECO:0007669"/>
    <property type="project" value="TreeGrafter"/>
</dbReference>
<evidence type="ECO:0000256" key="6">
    <source>
        <dbReference type="ARBA" id="ARBA00023136"/>
    </source>
</evidence>
<keyword evidence="3 7" id="KW-0813">Transport</keyword>
<dbReference type="InterPro" id="IPR017105">
    <property type="entry name" value="AP3_complex_dsu"/>
</dbReference>
<feature type="region of interest" description="Disordered" evidence="8">
    <location>
        <begin position="789"/>
        <end position="903"/>
    </location>
</feature>
<dbReference type="Pfam" id="PF01602">
    <property type="entry name" value="Adaptin_N"/>
    <property type="match status" value="1"/>
</dbReference>
<sequence>MWERSLQDLIRGLRSHKNSSKAELDAFLEEAMSEIRAELRGKDMELKAEGVVKMCYLMMLHPLAPPPSFAFHVVEVMSSQRYHLKQLGYVAAPMAFSFDTEEVVLTVNGIRKDLLASHAHLPPLALMGLSDIVTPALARDVYADVATLTTHSRPHVRKRAVLALFRIFERYPDAMRMGFSRLKDRLEDDDPGVVSATINVITELSRKSNPKNFLPLAPQLFELLTTSSNNWMLIKIVKLFATLTPIEPRLVRKLLPPITNLISTTPAISLLYECVRTCITGGMLEGRTEAGDALARVCVEKLSTFLSDEDQNLKYIALLAMVKIVPTHPHLIADYQDEILQSLDDEDVSIRMRALELVSSMVNRRNLKEIVTELISHLVPKETKSAGRKDAASLLAQTAESTGSPSGQANLVSPAYRLELSQRIMDMTSAETYDNVTDFEWYMSVLIDLAYVAQAPIGAQLRATMLDVVSRVKSLRGYSVQLCQRILNDEHFSTAASAGDETCSEVVYAAAWICGEYSSTHDAPRMIRDLLPTSETESASTTAVRLMAAAKVFGRWASDISVDWNIKVRQQCLDLIEDIFMALKEGPNLSELIGHERASNLSHLFTLIRNDVEKNVAPNDGDDMPAGMREGFAEDDAGTTPKYPKSLFLLLPLFDSYELNPVGYKAQERVSLPDGLDLDTPLVDPALLKAEFDGVDVDSEDQEEPDIDAGENMAALQAAIKASDGSAKPKKGGKGPRVKADGTPESKEERAARRAARKARQAGNPHYLAADDDLDDIDSIPIVKLEIDDDDDESARNTRPGRRLLSAAVSGGKSPRRPGTPLEDKVVARPEVQIDREGEMPEGSGHATPTEKAARRKKTNGGLKALDIDMTGDDTGRASPSSRATYDDYEPDSPVKTDDRIATPPVEVVQVVAKKKKKKKRAVLAEDDGADTGETR</sequence>
<dbReference type="InterPro" id="IPR011989">
    <property type="entry name" value="ARM-like"/>
</dbReference>
<dbReference type="AlphaFoldDB" id="A0A8K0JFJ5"/>
<feature type="compositionally biased region" description="Basic and acidic residues" evidence="8">
    <location>
        <begin position="738"/>
        <end position="752"/>
    </location>
</feature>
<keyword evidence="4" id="KW-0677">Repeat</keyword>
<accession>A0A8K0JFJ5</accession>
<organism evidence="10 11">
    <name type="scientific">Filobasidium floriforme</name>
    <dbReference type="NCBI Taxonomy" id="5210"/>
    <lineage>
        <taxon>Eukaryota</taxon>
        <taxon>Fungi</taxon>
        <taxon>Dikarya</taxon>
        <taxon>Basidiomycota</taxon>
        <taxon>Agaricomycotina</taxon>
        <taxon>Tremellomycetes</taxon>
        <taxon>Filobasidiales</taxon>
        <taxon>Filobasidiaceae</taxon>
        <taxon>Filobasidium</taxon>
    </lineage>
</organism>
<proteinExistence type="inferred from homology"/>
<comment type="similarity">
    <text evidence="2 7">Belongs to the adaptor complexes large subunit family.</text>
</comment>
<evidence type="ECO:0000256" key="5">
    <source>
        <dbReference type="ARBA" id="ARBA00022927"/>
    </source>
</evidence>
<comment type="subcellular location">
    <subcellularLocation>
        <location evidence="1">Endomembrane system</location>
    </subcellularLocation>
    <subcellularLocation>
        <location evidence="7">Golgi apparatus</location>
    </subcellularLocation>
</comment>
<feature type="compositionally biased region" description="Basic and acidic residues" evidence="8">
    <location>
        <begin position="822"/>
        <end position="839"/>
    </location>
</feature>
<evidence type="ECO:0000256" key="8">
    <source>
        <dbReference type="SAM" id="MobiDB-lite"/>
    </source>
</evidence>